<protein>
    <submittedName>
        <fullName evidence="2">Uncharacterized protein</fullName>
    </submittedName>
</protein>
<dbReference type="EMBL" id="GBEZ01016721">
    <property type="protein sequence ID" value="JAC69556.1"/>
    <property type="molecule type" value="Transcribed_RNA"/>
</dbReference>
<reference evidence="2" key="1">
    <citation type="submission" date="2014-05" db="EMBL/GenBank/DDBJ databases">
        <title>The transcriptome of the halophilic microalga Tetraselmis sp. GSL018 isolated from the Great Salt Lake, Utah.</title>
        <authorList>
            <person name="Jinkerson R.E."/>
            <person name="D'Adamo S."/>
            <person name="Posewitz M.C."/>
        </authorList>
    </citation>
    <scope>NUCLEOTIDE SEQUENCE</scope>
    <source>
        <strain evidence="2">GSL018</strain>
    </source>
</reference>
<evidence type="ECO:0000313" key="2">
    <source>
        <dbReference type="EMBL" id="JAC69556.1"/>
    </source>
</evidence>
<proteinExistence type="predicted"/>
<organism evidence="2">
    <name type="scientific">Tetraselmis sp. GSL018</name>
    <dbReference type="NCBI Taxonomy" id="582737"/>
    <lineage>
        <taxon>Eukaryota</taxon>
        <taxon>Viridiplantae</taxon>
        <taxon>Chlorophyta</taxon>
        <taxon>core chlorophytes</taxon>
        <taxon>Chlorodendrophyceae</taxon>
        <taxon>Chlorodendrales</taxon>
        <taxon>Chlorodendraceae</taxon>
        <taxon>Tetraselmis</taxon>
    </lineage>
</organism>
<evidence type="ECO:0000256" key="1">
    <source>
        <dbReference type="SAM" id="MobiDB-lite"/>
    </source>
</evidence>
<feature type="compositionally biased region" description="Low complexity" evidence="1">
    <location>
        <begin position="157"/>
        <end position="170"/>
    </location>
</feature>
<accession>A0A061RGA1</accession>
<name>A0A061RGA1_9CHLO</name>
<dbReference type="AlphaFoldDB" id="A0A061RGA1"/>
<gene>
    <name evidence="2" type="ORF">TSPGSL018_6098</name>
</gene>
<feature type="region of interest" description="Disordered" evidence="1">
    <location>
        <begin position="154"/>
        <end position="173"/>
    </location>
</feature>
<sequence length="190" mass="21591">MASTPFCAWRQHLPQPSPYSMLSGNTSLNRSFRLEILRPTPRKIGIDRTKSPQEFRETCADNNLERGDLQEVLKAVVASHNKSFQLSSKSQTHSPWKGRTGLSGNGREESLNFCSSLVLLLQLQLRRVGHNTGWARQTEVLTRRLLEAERLVHEAKSQSQKASDQASEASLRSRRVVQRLSSLRERDAER</sequence>